<evidence type="ECO:0000256" key="6">
    <source>
        <dbReference type="SAM" id="SignalP"/>
    </source>
</evidence>
<proteinExistence type="inferred from homology"/>
<dbReference type="GO" id="GO:0003940">
    <property type="term" value="F:L-iduronidase activity"/>
    <property type="evidence" value="ECO:0007669"/>
    <property type="project" value="TreeGrafter"/>
</dbReference>
<name>A0A6E8WD88_ANOCL</name>
<evidence type="ECO:0000313" key="9">
    <source>
        <dbReference type="EnsemblMetazoa" id="ACON029249-PA"/>
    </source>
</evidence>
<dbReference type="EnsemblMetazoa" id="ACON029249-RA">
    <property type="protein sequence ID" value="ACON029249-PA"/>
    <property type="gene ID" value="ACON029249"/>
</dbReference>
<dbReference type="Proteomes" id="UP001105220">
    <property type="component" value="Unplaced"/>
</dbReference>
<dbReference type="InterPro" id="IPR051923">
    <property type="entry name" value="Glycosyl_Hydrolase_39"/>
</dbReference>
<dbReference type="VEuPathDB" id="VectorBase:ACON029249"/>
<dbReference type="SUPFAM" id="SSF51445">
    <property type="entry name" value="(Trans)glycosidases"/>
    <property type="match status" value="1"/>
</dbReference>
<feature type="signal peptide" evidence="6">
    <location>
        <begin position="1"/>
        <end position="17"/>
    </location>
</feature>
<evidence type="ECO:0008006" key="11">
    <source>
        <dbReference type="Google" id="ProtNLM"/>
    </source>
</evidence>
<accession>A0A6E8WD88</accession>
<feature type="chain" id="PRO_5026174165" description="Alpha-L-iduronidase" evidence="6">
    <location>
        <begin position="18"/>
        <end position="688"/>
    </location>
</feature>
<dbReference type="AlphaFoldDB" id="A0A6E8WD88"/>
<dbReference type="FunFam" id="3.20.20.80:FF:000245">
    <property type="entry name" value="Histone H2B"/>
    <property type="match status" value="1"/>
</dbReference>
<dbReference type="GO" id="GO:0005975">
    <property type="term" value="P:carbohydrate metabolic process"/>
    <property type="evidence" value="ECO:0007669"/>
    <property type="project" value="InterPro"/>
</dbReference>
<dbReference type="Pfam" id="PF01229">
    <property type="entry name" value="Glyco_hydro_39"/>
    <property type="match status" value="1"/>
</dbReference>
<dbReference type="Gene3D" id="2.60.40.1500">
    <property type="entry name" value="Glycosyl hydrolase domain, family 39"/>
    <property type="match status" value="1"/>
</dbReference>
<keyword evidence="10" id="KW-1185">Reference proteome</keyword>
<reference key="1">
    <citation type="journal article" date="2019" name="Genes (Basel)">
        <title>A High-Quality De novo Genome Assembly from a Single Mosquito Using PacBio Sequencing.</title>
        <authorList>
            <person name="Kingan S.B."/>
            <person name="Heaton H."/>
            <person name="Cudini J."/>
            <person name="Lambert C.C."/>
            <person name="Baybayan P."/>
            <person name="Galvin B.D."/>
            <person name="Durbin R."/>
            <person name="Korlach J."/>
            <person name="Lawniczak M.K.N."/>
        </authorList>
    </citation>
    <scope>NUCLEOTIDE SEQUENCE [LARGE SCALE GENOMIC DNA]</scope>
    <source>
        <strain>Mali-NIH</strain>
    </source>
</reference>
<keyword evidence="4" id="KW-0326">Glycosidase</keyword>
<evidence type="ECO:0000256" key="2">
    <source>
        <dbReference type="ARBA" id="ARBA00022729"/>
    </source>
</evidence>
<dbReference type="InterPro" id="IPR049166">
    <property type="entry name" value="GH39_cat"/>
</dbReference>
<protein>
    <recommendedName>
        <fullName evidence="11">Alpha-L-iduronidase</fullName>
    </recommendedName>
</protein>
<dbReference type="InterPro" id="IPR017853">
    <property type="entry name" value="GH"/>
</dbReference>
<dbReference type="InterPro" id="IPR000514">
    <property type="entry name" value="Glyco_hydro_39"/>
</dbReference>
<feature type="domain" description="Alpha-L-iduronidase C-terminal" evidence="8">
    <location>
        <begin position="561"/>
        <end position="671"/>
    </location>
</feature>
<dbReference type="InterPro" id="IPR049165">
    <property type="entry name" value="GH39_as"/>
</dbReference>
<evidence type="ECO:0000313" key="10">
    <source>
        <dbReference type="Proteomes" id="UP001105220"/>
    </source>
</evidence>
<dbReference type="Pfam" id="PF21200">
    <property type="entry name" value="Glyco_hydro_39_C"/>
    <property type="match status" value="1"/>
</dbReference>
<evidence type="ECO:0000259" key="8">
    <source>
        <dbReference type="Pfam" id="PF21200"/>
    </source>
</evidence>
<keyword evidence="3" id="KW-0378">Hydrolase</keyword>
<evidence type="ECO:0000256" key="5">
    <source>
        <dbReference type="PIRSR" id="PIRSR600514-1"/>
    </source>
</evidence>
<keyword evidence="2 6" id="KW-0732">Signal</keyword>
<dbReference type="SUPFAM" id="SSF51011">
    <property type="entry name" value="Glycosyl hydrolase domain"/>
    <property type="match status" value="1"/>
</dbReference>
<dbReference type="VEuPathDB" id="VectorBase:ACON2_032469"/>
<dbReference type="InterPro" id="IPR049167">
    <property type="entry name" value="GH39_C"/>
</dbReference>
<dbReference type="PRINTS" id="PR00745">
    <property type="entry name" value="GLHYDRLASE39"/>
</dbReference>
<evidence type="ECO:0000256" key="1">
    <source>
        <dbReference type="ARBA" id="ARBA00008875"/>
    </source>
</evidence>
<reference evidence="9" key="2">
    <citation type="submission" date="2020-05" db="UniProtKB">
        <authorList>
            <consortium name="EnsemblMetazoa"/>
        </authorList>
    </citation>
    <scope>IDENTIFICATION</scope>
    <source>
        <strain evidence="9">Ngousso</strain>
    </source>
</reference>
<evidence type="ECO:0000256" key="3">
    <source>
        <dbReference type="ARBA" id="ARBA00022801"/>
    </source>
</evidence>
<evidence type="ECO:0000259" key="7">
    <source>
        <dbReference type="Pfam" id="PF01229"/>
    </source>
</evidence>
<dbReference type="PANTHER" id="PTHR12631">
    <property type="entry name" value="ALPHA-L-IDURONIDASE"/>
    <property type="match status" value="1"/>
</dbReference>
<dbReference type="PANTHER" id="PTHR12631:SF8">
    <property type="entry name" value="ALPHA-L-IDURONIDASE"/>
    <property type="match status" value="1"/>
</dbReference>
<feature type="active site" description="Proton donor" evidence="5">
    <location>
        <position position="186"/>
    </location>
</feature>
<dbReference type="Gene3D" id="2.60.40.10">
    <property type="entry name" value="Immunoglobulins"/>
    <property type="match status" value="1"/>
</dbReference>
<feature type="domain" description="Glycosyl hydrolases family 39 N-terminal catalytic" evidence="7">
    <location>
        <begin position="47"/>
        <end position="515"/>
    </location>
</feature>
<evidence type="ECO:0000256" key="4">
    <source>
        <dbReference type="ARBA" id="ARBA00023295"/>
    </source>
</evidence>
<dbReference type="VEuPathDB" id="VectorBase:ACMO_008604"/>
<dbReference type="Gene3D" id="3.20.20.80">
    <property type="entry name" value="Glycosidases"/>
    <property type="match status" value="1"/>
</dbReference>
<dbReference type="PROSITE" id="PS01027">
    <property type="entry name" value="GLYCOSYL_HYDROL_F39"/>
    <property type="match status" value="1"/>
</dbReference>
<organism evidence="9 10">
    <name type="scientific">Anopheles coluzzii</name>
    <name type="common">African malaria mosquito</name>
    <dbReference type="NCBI Taxonomy" id="1518534"/>
    <lineage>
        <taxon>Eukaryota</taxon>
        <taxon>Metazoa</taxon>
        <taxon>Ecdysozoa</taxon>
        <taxon>Arthropoda</taxon>
        <taxon>Hexapoda</taxon>
        <taxon>Insecta</taxon>
        <taxon>Pterygota</taxon>
        <taxon>Neoptera</taxon>
        <taxon>Endopterygota</taxon>
        <taxon>Diptera</taxon>
        <taxon>Nematocera</taxon>
        <taxon>Culicoidea</taxon>
        <taxon>Culicidae</taxon>
        <taxon>Anophelinae</taxon>
        <taxon>Anopheles</taxon>
    </lineage>
</organism>
<dbReference type="InterPro" id="IPR013783">
    <property type="entry name" value="Ig-like_fold"/>
</dbReference>
<sequence length="688" mass="78935">MLLLGKMLLSWLWLADSRHVLECCSTWDVATRLNTHSVTLARKDLTQTRLLKPFWTSTGLCPPEPRNASAAFLLSEDTLTNLELIGSLPARGFSHVRIHWLLELLEVSEERNHSRYNFTALDMLINHLHNVELYPGFELMGIPKGYSELPCRKTFWTDLVQQLVERYTDRYGLQYVAGWRFETWNEPDLRSYNLLNFTVNDYLSYVFAVRKGLDVMSQRFSALNLGNDPMKRVKFPLYGPAGLFKSAQHHPFCWSVLEVCNSTTPHSCPFETITFHRKGSGRWASEVLDGGRQLLEDVLKRFPNVKRLSFANDEADPIAGWSTARPFQADVRYAAMLFSIVTQHWSAITDGDDFGQHLQFLSHDNAFLSYYPYVFEQRTLFARFQMNLTNPPHVQFVVKPVFSALGMLANLAPLAGPTHYLEGNVSYLASIDEHMTYLCLLASRSNDSFPLHEKRSHLNISIPTDMLIGTRLNYLLEAVQDGRNDPFRVWQWQGKPPYPTSEQFAAMREVQLPSILLAGSQNVQRGKGLSNINLSLNLRAPWIVSVRVCSDDYALPGQVYGVRVRMVFQDEVLIHWKLSTDGLKDHRCIRTYQIWFKSTRSTDAKRKHKWCIINRFKHTPFMFYQYVSKIMPVSGKRDISSVCSGVVVGYYKVRAVDFFGRKGPFSTPVHYGTNATFHSGSSKEKHIN</sequence>
<comment type="similarity">
    <text evidence="1">Belongs to the glycosyl hydrolase 39 family.</text>
</comment>